<protein>
    <submittedName>
        <fullName evidence="1">Uncharacterized protein</fullName>
    </submittedName>
</protein>
<feature type="non-terminal residue" evidence="1">
    <location>
        <position position="1"/>
    </location>
</feature>
<sequence length="43" mass="4759">DSLDENWKLQELPDGQIEMVPPATEGGFEKVILDMTGTKPSKN</sequence>
<proteinExistence type="predicted"/>
<dbReference type="AlphaFoldDB" id="J9GJJ1"/>
<name>J9GJJ1_9ZZZZ</name>
<dbReference type="EMBL" id="AMCI01002651">
    <property type="protein sequence ID" value="EJX02193.1"/>
    <property type="molecule type" value="Genomic_DNA"/>
</dbReference>
<comment type="caution">
    <text evidence="1">The sequence shown here is derived from an EMBL/GenBank/DDBJ whole genome shotgun (WGS) entry which is preliminary data.</text>
</comment>
<reference evidence="1" key="1">
    <citation type="journal article" date="2012" name="PLoS ONE">
        <title>Gene sets for utilization of primary and secondary nutrition supplies in the distal gut of endangered iberian lynx.</title>
        <authorList>
            <person name="Alcaide M."/>
            <person name="Messina E."/>
            <person name="Richter M."/>
            <person name="Bargiela R."/>
            <person name="Peplies J."/>
            <person name="Huws S.A."/>
            <person name="Newbold C.J."/>
            <person name="Golyshin P.N."/>
            <person name="Simon M.A."/>
            <person name="Lopez G."/>
            <person name="Yakimov M.M."/>
            <person name="Ferrer M."/>
        </authorList>
    </citation>
    <scope>NUCLEOTIDE SEQUENCE</scope>
</reference>
<organism evidence="1">
    <name type="scientific">gut metagenome</name>
    <dbReference type="NCBI Taxonomy" id="749906"/>
    <lineage>
        <taxon>unclassified sequences</taxon>
        <taxon>metagenomes</taxon>
        <taxon>organismal metagenomes</taxon>
    </lineage>
</organism>
<gene>
    <name evidence="1" type="ORF">EVA_09702</name>
</gene>
<evidence type="ECO:0000313" key="1">
    <source>
        <dbReference type="EMBL" id="EJX02193.1"/>
    </source>
</evidence>
<accession>J9GJJ1</accession>